<evidence type="ECO:0000313" key="2">
    <source>
        <dbReference type="EMBL" id="MBC8756991.1"/>
    </source>
</evidence>
<protein>
    <submittedName>
        <fullName evidence="2">Glycosyltransferase</fullName>
    </submittedName>
</protein>
<reference evidence="2 3" key="1">
    <citation type="submission" date="2020-07" db="EMBL/GenBank/DDBJ databases">
        <title>Description of Kordia aestuariivivens sp. nov., isolated from a tidal flat.</title>
        <authorList>
            <person name="Park S."/>
            <person name="Yoon J.-H."/>
        </authorList>
    </citation>
    <scope>NUCLEOTIDE SEQUENCE [LARGE SCALE GENOMIC DNA]</scope>
    <source>
        <strain evidence="2 3">YSTF-M3</strain>
    </source>
</reference>
<dbReference type="EMBL" id="JACGWS010000015">
    <property type="protein sequence ID" value="MBC8756991.1"/>
    <property type="molecule type" value="Genomic_DNA"/>
</dbReference>
<sequence>MKIGILILFRNDETAIEVQKFVHLFAEKSKLSICFVNNGSTDKTLELLKEIQEDAMVPISIIDVKKDKGHSAAIKAGVRYLSSKKELPYILCLKRYKSQDFEMLEKMFQIIQQEKKIVTNLFKKTKCMVHKNVFSLHGILGEAS</sequence>
<organism evidence="2 3">
    <name type="scientific">Kordia aestuariivivens</name>
    <dbReference type="NCBI Taxonomy" id="2759037"/>
    <lineage>
        <taxon>Bacteria</taxon>
        <taxon>Pseudomonadati</taxon>
        <taxon>Bacteroidota</taxon>
        <taxon>Flavobacteriia</taxon>
        <taxon>Flavobacteriales</taxon>
        <taxon>Flavobacteriaceae</taxon>
        <taxon>Kordia</taxon>
    </lineage>
</organism>
<dbReference type="Proteomes" id="UP000619238">
    <property type="component" value="Unassembled WGS sequence"/>
</dbReference>
<feature type="domain" description="Glycosyltransferase 2-like" evidence="1">
    <location>
        <begin position="27"/>
        <end position="118"/>
    </location>
</feature>
<dbReference type="RefSeq" id="WP_187564032.1">
    <property type="nucleotide sequence ID" value="NZ_JACGWS010000015.1"/>
</dbReference>
<evidence type="ECO:0000259" key="1">
    <source>
        <dbReference type="Pfam" id="PF00535"/>
    </source>
</evidence>
<dbReference type="Gene3D" id="3.90.550.10">
    <property type="entry name" value="Spore Coat Polysaccharide Biosynthesis Protein SpsA, Chain A"/>
    <property type="match status" value="1"/>
</dbReference>
<proteinExistence type="predicted"/>
<comment type="caution">
    <text evidence="2">The sequence shown here is derived from an EMBL/GenBank/DDBJ whole genome shotgun (WGS) entry which is preliminary data.</text>
</comment>
<name>A0ABR7QEJ5_9FLAO</name>
<evidence type="ECO:0000313" key="3">
    <source>
        <dbReference type="Proteomes" id="UP000619238"/>
    </source>
</evidence>
<keyword evidence="3" id="KW-1185">Reference proteome</keyword>
<accession>A0ABR7QEJ5</accession>
<gene>
    <name evidence="2" type="ORF">H2O64_20130</name>
</gene>
<dbReference type="InterPro" id="IPR029044">
    <property type="entry name" value="Nucleotide-diphossugar_trans"/>
</dbReference>
<dbReference type="SUPFAM" id="SSF53448">
    <property type="entry name" value="Nucleotide-diphospho-sugar transferases"/>
    <property type="match status" value="1"/>
</dbReference>
<dbReference type="Pfam" id="PF00535">
    <property type="entry name" value="Glycos_transf_2"/>
    <property type="match status" value="1"/>
</dbReference>
<dbReference type="InterPro" id="IPR001173">
    <property type="entry name" value="Glyco_trans_2-like"/>
</dbReference>